<accession>A0AAU9JQ97</accession>
<evidence type="ECO:0000313" key="2">
    <source>
        <dbReference type="EMBL" id="CAG9328514.1"/>
    </source>
</evidence>
<evidence type="ECO:0000313" key="3">
    <source>
        <dbReference type="Proteomes" id="UP001162131"/>
    </source>
</evidence>
<evidence type="ECO:0000256" key="1">
    <source>
        <dbReference type="SAM" id="MobiDB-lite"/>
    </source>
</evidence>
<sequence length="225" mass="25563">MNKPIFLGDAASVSASYLKSPKASPKTQTSHRHSLSPEMRSLRLISLKNLRQERSILKFSSNSRESSPDDIQSKVESITEQWHQIKSGLSARPQAENHKLSRYLIRARSAERLQNDHSQELLKIAIKASSVLQKDSFCKNLENSSIKETQDTDCSMHQEEKFLSFLPVPCATEVKTTINRAKPSLVMGYKGKKPPRLIKKNQENVGKPFETCYKLFLDSYKKVNV</sequence>
<comment type="caution">
    <text evidence="2">The sequence shown here is derived from an EMBL/GenBank/DDBJ whole genome shotgun (WGS) entry which is preliminary data.</text>
</comment>
<dbReference type="Proteomes" id="UP001162131">
    <property type="component" value="Unassembled WGS sequence"/>
</dbReference>
<dbReference type="AlphaFoldDB" id="A0AAU9JQ97"/>
<reference evidence="2" key="1">
    <citation type="submission" date="2021-09" db="EMBL/GenBank/DDBJ databases">
        <authorList>
            <consortium name="AG Swart"/>
            <person name="Singh M."/>
            <person name="Singh A."/>
            <person name="Seah K."/>
            <person name="Emmerich C."/>
        </authorList>
    </citation>
    <scope>NUCLEOTIDE SEQUENCE</scope>
    <source>
        <strain evidence="2">ATCC30299</strain>
    </source>
</reference>
<gene>
    <name evidence="2" type="ORF">BSTOLATCC_MIC46511</name>
</gene>
<keyword evidence="3" id="KW-1185">Reference proteome</keyword>
<feature type="region of interest" description="Disordered" evidence="1">
    <location>
        <begin position="17"/>
        <end position="40"/>
    </location>
</feature>
<protein>
    <submittedName>
        <fullName evidence="2">Uncharacterized protein</fullName>
    </submittedName>
</protein>
<dbReference type="EMBL" id="CAJZBQ010000046">
    <property type="protein sequence ID" value="CAG9328514.1"/>
    <property type="molecule type" value="Genomic_DNA"/>
</dbReference>
<name>A0AAU9JQ97_9CILI</name>
<organism evidence="2 3">
    <name type="scientific">Blepharisma stoltei</name>
    <dbReference type="NCBI Taxonomy" id="1481888"/>
    <lineage>
        <taxon>Eukaryota</taxon>
        <taxon>Sar</taxon>
        <taxon>Alveolata</taxon>
        <taxon>Ciliophora</taxon>
        <taxon>Postciliodesmatophora</taxon>
        <taxon>Heterotrichea</taxon>
        <taxon>Heterotrichida</taxon>
        <taxon>Blepharismidae</taxon>
        <taxon>Blepharisma</taxon>
    </lineage>
</organism>
<proteinExistence type="predicted"/>